<organism evidence="1 2">
    <name type="scientific">Gopherus evgoodei</name>
    <name type="common">Goodes thornscrub tortoise</name>
    <dbReference type="NCBI Taxonomy" id="1825980"/>
    <lineage>
        <taxon>Eukaryota</taxon>
        <taxon>Metazoa</taxon>
        <taxon>Chordata</taxon>
        <taxon>Craniata</taxon>
        <taxon>Vertebrata</taxon>
        <taxon>Euteleostomi</taxon>
        <taxon>Archelosauria</taxon>
        <taxon>Testudinata</taxon>
        <taxon>Testudines</taxon>
        <taxon>Cryptodira</taxon>
        <taxon>Durocryptodira</taxon>
        <taxon>Testudinoidea</taxon>
        <taxon>Testudinidae</taxon>
        <taxon>Gopherus</taxon>
    </lineage>
</organism>
<dbReference type="OrthoDB" id="9931937at2759"/>
<sequence length="54" mass="5941">RGRSKKMEYLEMCTRKNMLSVATGAGAIYLLYKTIRAGLNSPSFSLEPVSIASE</sequence>
<evidence type="ECO:0000313" key="2">
    <source>
        <dbReference type="Proteomes" id="UP000694390"/>
    </source>
</evidence>
<evidence type="ECO:0000313" key="1">
    <source>
        <dbReference type="Ensembl" id="ENSGEVP00005001818.1"/>
    </source>
</evidence>
<keyword evidence="2" id="KW-1185">Reference proteome</keyword>
<dbReference type="Ensembl" id="ENSGEVT00005001910.1">
    <property type="protein sequence ID" value="ENSGEVP00005001818.1"/>
    <property type="gene ID" value="ENSGEVG00005001377.1"/>
</dbReference>
<dbReference type="AlphaFoldDB" id="A0A8C4VL66"/>
<protein>
    <submittedName>
        <fullName evidence="1">Uncharacterized protein</fullName>
    </submittedName>
</protein>
<reference evidence="1" key="1">
    <citation type="submission" date="2025-08" db="UniProtKB">
        <authorList>
            <consortium name="Ensembl"/>
        </authorList>
    </citation>
    <scope>IDENTIFICATION</scope>
</reference>
<name>A0A8C4VL66_9SAUR</name>
<reference evidence="1" key="2">
    <citation type="submission" date="2025-09" db="UniProtKB">
        <authorList>
            <consortium name="Ensembl"/>
        </authorList>
    </citation>
    <scope>IDENTIFICATION</scope>
</reference>
<accession>A0A8C4VL66</accession>
<dbReference type="GeneTree" id="ENSGT00960000189982"/>
<dbReference type="Proteomes" id="UP000694390">
    <property type="component" value="Unassembled WGS sequence"/>
</dbReference>
<proteinExistence type="predicted"/>